<organism evidence="3 4">
    <name type="scientific">Limnohabitans planktonicus II-D5</name>
    <dbReference type="NCBI Taxonomy" id="1293045"/>
    <lineage>
        <taxon>Bacteria</taxon>
        <taxon>Pseudomonadati</taxon>
        <taxon>Pseudomonadota</taxon>
        <taxon>Betaproteobacteria</taxon>
        <taxon>Burkholderiales</taxon>
        <taxon>Comamonadaceae</taxon>
        <taxon>Limnohabitans</taxon>
    </lineage>
</organism>
<dbReference type="EMBL" id="LFYT02000030">
    <property type="protein sequence ID" value="PVE41435.1"/>
    <property type="molecule type" value="Genomic_DNA"/>
</dbReference>
<feature type="domain" description="Copper resistance protein D" evidence="2">
    <location>
        <begin position="47"/>
        <end position="147"/>
    </location>
</feature>
<gene>
    <name evidence="3" type="ORF">H663_017285</name>
</gene>
<protein>
    <recommendedName>
        <fullName evidence="2">Copper resistance protein D domain-containing protein</fullName>
    </recommendedName>
</protein>
<keyword evidence="1" id="KW-0472">Membrane</keyword>
<feature type="transmembrane region" description="Helical" evidence="1">
    <location>
        <begin position="47"/>
        <end position="70"/>
    </location>
</feature>
<feature type="transmembrane region" description="Helical" evidence="1">
    <location>
        <begin position="82"/>
        <end position="101"/>
    </location>
</feature>
<dbReference type="STRING" id="1293045.H663_10440"/>
<evidence type="ECO:0000256" key="1">
    <source>
        <dbReference type="SAM" id="Phobius"/>
    </source>
</evidence>
<dbReference type="Proteomes" id="UP000037507">
    <property type="component" value="Unassembled WGS sequence"/>
</dbReference>
<sequence>MYEWIKFLHLAAGIVWQGGMALVILALRPVAIHSMAPVERLTLMSSVLSRFFVMVWVSIALLLVSGFWMLSMTDMKLAAKGWHAMSGLGLVMCLIFAHIWFGPFRRLKAAVQTSDWPSAGQALGKIHPLVLTNFVLGWLAVLAVVVWR</sequence>
<keyword evidence="1" id="KW-1133">Transmembrane helix</keyword>
<proteinExistence type="predicted"/>
<dbReference type="RefSeq" id="WP_053172783.1">
    <property type="nucleotide sequence ID" value="NZ_LFYT02000030.1"/>
</dbReference>
<feature type="transmembrane region" description="Helical" evidence="1">
    <location>
        <begin position="7"/>
        <end position="27"/>
    </location>
</feature>
<dbReference type="OrthoDB" id="8419862at2"/>
<dbReference type="AlphaFoldDB" id="A0A2T7U9R2"/>
<evidence type="ECO:0000259" key="2">
    <source>
        <dbReference type="Pfam" id="PF05425"/>
    </source>
</evidence>
<reference evidence="3" key="1">
    <citation type="submission" date="2017-04" db="EMBL/GenBank/DDBJ databases">
        <title>Unexpected and diverse lifestyles within the genus Limnohabitans.</title>
        <authorList>
            <person name="Kasalicky V."/>
            <person name="Mehrshad M."/>
            <person name="Andrei S.-A."/>
            <person name="Salcher M."/>
            <person name="Kratochvilova H."/>
            <person name="Simek K."/>
            <person name="Ghai R."/>
        </authorList>
    </citation>
    <scope>NUCLEOTIDE SEQUENCE [LARGE SCALE GENOMIC DNA]</scope>
    <source>
        <strain evidence="3">II-D5</strain>
    </source>
</reference>
<evidence type="ECO:0000313" key="3">
    <source>
        <dbReference type="EMBL" id="PVE41435.1"/>
    </source>
</evidence>
<name>A0A2T7U9R2_9BURK</name>
<keyword evidence="4" id="KW-1185">Reference proteome</keyword>
<feature type="transmembrane region" description="Helical" evidence="1">
    <location>
        <begin position="126"/>
        <end position="147"/>
    </location>
</feature>
<accession>A0A2T7U9R2</accession>
<evidence type="ECO:0000313" key="4">
    <source>
        <dbReference type="Proteomes" id="UP000037507"/>
    </source>
</evidence>
<dbReference type="InterPro" id="IPR008457">
    <property type="entry name" value="Cu-R_CopD_dom"/>
</dbReference>
<dbReference type="GO" id="GO:0016020">
    <property type="term" value="C:membrane"/>
    <property type="evidence" value="ECO:0007669"/>
    <property type="project" value="InterPro"/>
</dbReference>
<keyword evidence="1" id="KW-0812">Transmembrane</keyword>
<comment type="caution">
    <text evidence="3">The sequence shown here is derived from an EMBL/GenBank/DDBJ whole genome shotgun (WGS) entry which is preliminary data.</text>
</comment>
<dbReference type="Pfam" id="PF05425">
    <property type="entry name" value="CopD"/>
    <property type="match status" value="1"/>
</dbReference>